<dbReference type="AlphaFoldDB" id="A0A1P8F7Q4"/>
<proteinExistence type="predicted"/>
<dbReference type="InterPro" id="IPR001647">
    <property type="entry name" value="HTH_TetR"/>
</dbReference>
<dbReference type="PROSITE" id="PS50977">
    <property type="entry name" value="HTH_TETR_2"/>
    <property type="match status" value="1"/>
</dbReference>
<gene>
    <name evidence="6" type="ORF">Dform_01164</name>
</gene>
<dbReference type="PRINTS" id="PR00455">
    <property type="entry name" value="HTHTETR"/>
</dbReference>
<keyword evidence="3" id="KW-0804">Transcription</keyword>
<feature type="DNA-binding region" description="H-T-H motif" evidence="4">
    <location>
        <begin position="56"/>
        <end position="75"/>
    </location>
</feature>
<dbReference type="InterPro" id="IPR009057">
    <property type="entry name" value="Homeodomain-like_sf"/>
</dbReference>
<evidence type="ECO:0000256" key="4">
    <source>
        <dbReference type="PROSITE-ProRule" id="PRU00335"/>
    </source>
</evidence>
<sequence length="223" mass="25370">MLDSSGSQRYISKRLLTMDTKPKTIRSERLKYEERRYLILQAALDVFAEKGFQGAKTREIAKRAGVSETLIFRYFATKEELYRTGLKELMDQHPVADVLKEFIQKKDDEGLLMAVTRHIMSHGEEDPRFLRLAAFSALEKVSPGSEETDTGRLTVRLAQYIRQRTLDGDFIELNADIAAKSFVGSILMYILEKQTPFTGPRLKAGDEEVARTLVKLFLGGICK</sequence>
<dbReference type="GO" id="GO:0003700">
    <property type="term" value="F:DNA-binding transcription factor activity"/>
    <property type="evidence" value="ECO:0007669"/>
    <property type="project" value="TreeGrafter"/>
</dbReference>
<feature type="domain" description="HTH tetR-type" evidence="5">
    <location>
        <begin position="33"/>
        <end position="93"/>
    </location>
</feature>
<evidence type="ECO:0000259" key="5">
    <source>
        <dbReference type="PROSITE" id="PS50977"/>
    </source>
</evidence>
<reference evidence="7" key="1">
    <citation type="submission" date="2016-11" db="EMBL/GenBank/DDBJ databases">
        <title>Dehalogenimonas formicexedens sp. nov., a chlorinated alkane respiring bacterium isolated from contaminated groundwater.</title>
        <authorList>
            <person name="Key T.A."/>
            <person name="Bowman K.S."/>
            <person name="Lee I."/>
            <person name="Chun J."/>
            <person name="Albuquerque L."/>
            <person name="da Costa M.S."/>
            <person name="Rainey F.A."/>
            <person name="Moe W.M."/>
        </authorList>
    </citation>
    <scope>NUCLEOTIDE SEQUENCE [LARGE SCALE GENOMIC DNA]</scope>
    <source>
        <strain evidence="7">NSZ-14</strain>
    </source>
</reference>
<organism evidence="6 7">
    <name type="scientific">Dehalogenimonas formicexedens</name>
    <dbReference type="NCBI Taxonomy" id="1839801"/>
    <lineage>
        <taxon>Bacteria</taxon>
        <taxon>Bacillati</taxon>
        <taxon>Chloroflexota</taxon>
        <taxon>Dehalococcoidia</taxon>
        <taxon>Dehalococcoidales</taxon>
        <taxon>Dehalococcoidaceae</taxon>
        <taxon>Dehalogenimonas</taxon>
    </lineage>
</organism>
<name>A0A1P8F7Q4_9CHLR</name>
<protein>
    <submittedName>
        <fullName evidence="6">DNA-binding transcriptional regulator, AcrR family</fullName>
    </submittedName>
</protein>
<dbReference type="GO" id="GO:0000976">
    <property type="term" value="F:transcription cis-regulatory region binding"/>
    <property type="evidence" value="ECO:0007669"/>
    <property type="project" value="TreeGrafter"/>
</dbReference>
<dbReference type="STRING" id="1839801.Dform_01164"/>
<dbReference type="Gene3D" id="1.10.10.60">
    <property type="entry name" value="Homeodomain-like"/>
    <property type="match status" value="1"/>
</dbReference>
<dbReference type="PANTHER" id="PTHR30055">
    <property type="entry name" value="HTH-TYPE TRANSCRIPTIONAL REGULATOR RUTR"/>
    <property type="match status" value="1"/>
</dbReference>
<dbReference type="Proteomes" id="UP000185934">
    <property type="component" value="Chromosome"/>
</dbReference>
<dbReference type="PANTHER" id="PTHR30055:SF234">
    <property type="entry name" value="HTH-TYPE TRANSCRIPTIONAL REGULATOR BETI"/>
    <property type="match status" value="1"/>
</dbReference>
<dbReference type="InterPro" id="IPR050109">
    <property type="entry name" value="HTH-type_TetR-like_transc_reg"/>
</dbReference>
<dbReference type="KEGG" id="dfo:Dform_01164"/>
<keyword evidence="7" id="KW-1185">Reference proteome</keyword>
<keyword evidence="1" id="KW-0805">Transcription regulation</keyword>
<dbReference type="Gene3D" id="1.10.357.10">
    <property type="entry name" value="Tetracycline Repressor, domain 2"/>
    <property type="match status" value="1"/>
</dbReference>
<keyword evidence="2 4" id="KW-0238">DNA-binding</keyword>
<evidence type="ECO:0000313" key="7">
    <source>
        <dbReference type="Proteomes" id="UP000185934"/>
    </source>
</evidence>
<dbReference type="SUPFAM" id="SSF46689">
    <property type="entry name" value="Homeodomain-like"/>
    <property type="match status" value="1"/>
</dbReference>
<dbReference type="EMBL" id="CP018258">
    <property type="protein sequence ID" value="APV44497.1"/>
    <property type="molecule type" value="Genomic_DNA"/>
</dbReference>
<evidence type="ECO:0000256" key="2">
    <source>
        <dbReference type="ARBA" id="ARBA00023125"/>
    </source>
</evidence>
<evidence type="ECO:0000313" key="6">
    <source>
        <dbReference type="EMBL" id="APV44497.1"/>
    </source>
</evidence>
<accession>A0A1P8F7Q4</accession>
<evidence type="ECO:0000256" key="1">
    <source>
        <dbReference type="ARBA" id="ARBA00023015"/>
    </source>
</evidence>
<dbReference type="Pfam" id="PF00440">
    <property type="entry name" value="TetR_N"/>
    <property type="match status" value="1"/>
</dbReference>
<evidence type="ECO:0000256" key="3">
    <source>
        <dbReference type="ARBA" id="ARBA00023163"/>
    </source>
</evidence>